<dbReference type="GO" id="GO:0007009">
    <property type="term" value="P:plasma membrane organization"/>
    <property type="evidence" value="ECO:0007669"/>
    <property type="project" value="TreeGrafter"/>
</dbReference>
<feature type="domain" description="C2" evidence="7">
    <location>
        <begin position="1050"/>
        <end position="1198"/>
    </location>
</feature>
<dbReference type="OrthoDB" id="10059618at2759"/>
<evidence type="ECO:0000259" key="7">
    <source>
        <dbReference type="PROSITE" id="PS50004"/>
    </source>
</evidence>
<dbReference type="Pfam" id="PF08150">
    <property type="entry name" value="FerB"/>
    <property type="match status" value="1"/>
</dbReference>
<dbReference type="InterPro" id="IPR035892">
    <property type="entry name" value="C2_domain_sf"/>
</dbReference>
<dbReference type="InterPro" id="IPR000008">
    <property type="entry name" value="C2_dom"/>
</dbReference>
<keyword evidence="4" id="KW-1133">Transmembrane helix</keyword>
<reference evidence="8" key="1">
    <citation type="submission" date="2021-02" db="EMBL/GenBank/DDBJ databases">
        <authorList>
            <person name="Bekaert M."/>
        </authorList>
    </citation>
    <scope>NUCLEOTIDE SEQUENCE</scope>
    <source>
        <strain evidence="8">IoA-00</strain>
    </source>
</reference>
<dbReference type="InterPro" id="IPR037725">
    <property type="entry name" value="C2F_Ferlin"/>
</dbReference>
<keyword evidence="9" id="KW-1185">Reference proteome</keyword>
<dbReference type="PROSITE" id="PS50004">
    <property type="entry name" value="C2"/>
    <property type="match status" value="3"/>
</dbReference>
<evidence type="ECO:0000256" key="5">
    <source>
        <dbReference type="ARBA" id="ARBA00023136"/>
    </source>
</evidence>
<dbReference type="CDD" id="cd04037">
    <property type="entry name" value="C2E_Ferlin"/>
    <property type="match status" value="1"/>
</dbReference>
<feature type="domain" description="C2" evidence="7">
    <location>
        <begin position="830"/>
        <end position="956"/>
    </location>
</feature>
<dbReference type="InterPro" id="IPR037724">
    <property type="entry name" value="C2E_Ferlin"/>
</dbReference>
<keyword evidence="3" id="KW-0677">Repeat</keyword>
<feature type="region of interest" description="Disordered" evidence="6">
    <location>
        <begin position="698"/>
        <end position="717"/>
    </location>
</feature>
<dbReference type="EMBL" id="HG994586">
    <property type="protein sequence ID" value="CAF3000397.1"/>
    <property type="molecule type" value="Genomic_DNA"/>
</dbReference>
<dbReference type="SMART" id="SM00239">
    <property type="entry name" value="C2"/>
    <property type="match status" value="3"/>
</dbReference>
<feature type="compositionally biased region" description="Basic and acidic residues" evidence="6">
    <location>
        <begin position="698"/>
        <end position="707"/>
    </location>
</feature>
<evidence type="ECO:0000256" key="6">
    <source>
        <dbReference type="SAM" id="MobiDB-lite"/>
    </source>
</evidence>
<dbReference type="Pfam" id="PF00168">
    <property type="entry name" value="C2"/>
    <property type="match status" value="3"/>
</dbReference>
<dbReference type="PANTHER" id="PTHR12546:SF60">
    <property type="entry name" value="MISFIRE, ISOFORM F"/>
    <property type="match status" value="1"/>
</dbReference>
<feature type="domain" description="C2" evidence="7">
    <location>
        <begin position="311"/>
        <end position="440"/>
    </location>
</feature>
<name>A0A7R8D513_LEPSM</name>
<dbReference type="CDD" id="cd04017">
    <property type="entry name" value="C2D_Ferlin"/>
    <property type="match status" value="1"/>
</dbReference>
<organism evidence="8 9">
    <name type="scientific">Lepeophtheirus salmonis</name>
    <name type="common">Salmon louse</name>
    <name type="synonym">Caligus salmonis</name>
    <dbReference type="NCBI Taxonomy" id="72036"/>
    <lineage>
        <taxon>Eukaryota</taxon>
        <taxon>Metazoa</taxon>
        <taxon>Ecdysozoa</taxon>
        <taxon>Arthropoda</taxon>
        <taxon>Crustacea</taxon>
        <taxon>Multicrustacea</taxon>
        <taxon>Hexanauplia</taxon>
        <taxon>Copepoda</taxon>
        <taxon>Siphonostomatoida</taxon>
        <taxon>Caligidae</taxon>
        <taxon>Lepeophtheirus</taxon>
    </lineage>
</organism>
<evidence type="ECO:0000256" key="1">
    <source>
        <dbReference type="ARBA" id="ARBA00004167"/>
    </source>
</evidence>
<dbReference type="PANTHER" id="PTHR12546">
    <property type="entry name" value="FER-1-LIKE"/>
    <property type="match status" value="1"/>
</dbReference>
<gene>
    <name evidence="8" type="ORF">LSAA_13482</name>
</gene>
<sequence length="1262" mass="144195">MEATMIDKKLADKPIQFEISMGNAGNSIDGHIKSSKSRSDIDSDSISLHEETAGSMESLNVSWQSTTPSLKPQTHDRLYYYLPYWDDKPTTYIRSVFPDHRKRMYNSNAISKIADKLEENLREVHNMIEMEDPSCTKYGNLCRSTNSSLSNQGRTRLDRERSKLCINELESIGTLARQYKIVKKSTIKEKYKMTYGLLDRLRQLIDDPQHAIPDIFIWLISGTKRLAYQRIPSRNIIYSMVEEEKGKDSGCVQTLFLKLPGRKGTGSGGWMIQAKLQIYLWLGSTKHKKAFPSGIPSGFQITNELLNAEKLGLSPPLSIHYTEKYCFQLRAHMYQARSLIGSDASGLSDPFARVIIGEYCRTTQVIDETLSPTWDELLIFDQIVVYGRREDIKLNPPTIIIEIYDQDKVGKAEFLGRSVGKPWVCLIGSSDYQTPSLEWFQIYRGNEEAGELLAAFEMFELAEVAGHDPYSNLSEPKDNGPYIDSGPVLPVPKGIRPTLAKYRFEVLFWGLRDVKRVHWLTVDKPRNPNFSTTVKFLDIELPEQEIYCPPLTIRVVDCRSFGRYTLVGTHVINSIHKFLYHPVTRKSRDDADKRKKESLLRSQYQDISQSTNSLYYLSSSLLPSNPNSVSSLELTPLVPKAKDSLITLDYGTYAIPNGCGLDISMVIKPMILIDDDEESLDWWSKYFASVDAMIERGGDQEKGEEPHQNSTKDSNLYGLLEEEPKKRKYGGIMNVTNVAKSAANKFSPNRASQIQQQRKKSKSSIALFKLFPNELESQVGLDGFTEWLQTFELYRGKKSEEEFEDETRIVGKFKLPLPKDLDDHTVMGFDPQFGFFQGLPSNDPLHVLVRVYVVKANDLHPMDINGKADPYLVLQLGSKRTSDKENYISKQLNPIFGKCFEFEATFPQDSVFNKNRFFSRHRATCGLTSRYDTCGYNQWRDPMKPVQLLTKLCKEGKVDGPHFSNMKVRVGQKTFTLQSKEGGPLQNWQTKVSEEHLALAVLHHWNEIPRVGTYLVPEHIETRALFNPDKPGIEQGKLEIWVDMFPMDMPLPGLPVDISPRKPSSYELRVIIWNTDEVVLEDDAFFSGDKMSDIYVKGWLKGPDDAQQTDVHYRSLTGEGNFNWRFLFPFEYLAAEEKVVISKKESMFSWDETTSKVPARLTLQVWDADHFSKDDFLGAITMDLNRFPRGAKTAKKCTSDMLKTDGTVPTINLFKQKRTKGWWPLYIKTENEGLLLQGKVEAELSLHTAEEAEKNACRSWQR</sequence>
<keyword evidence="2" id="KW-0812">Transmembrane</keyword>
<dbReference type="Proteomes" id="UP000675881">
    <property type="component" value="Chromosome 7"/>
</dbReference>
<proteinExistence type="predicted"/>
<dbReference type="AlphaFoldDB" id="A0A7R8D513"/>
<evidence type="ECO:0000313" key="8">
    <source>
        <dbReference type="EMBL" id="CAF3000397.1"/>
    </source>
</evidence>
<dbReference type="InterPro" id="IPR055072">
    <property type="entry name" value="Ferlin_DSRM"/>
</dbReference>
<dbReference type="InterPro" id="IPR037723">
    <property type="entry name" value="C2D_Ferlin"/>
</dbReference>
<evidence type="ECO:0000256" key="2">
    <source>
        <dbReference type="ARBA" id="ARBA00022692"/>
    </source>
</evidence>
<comment type="subcellular location">
    <subcellularLocation>
        <location evidence="1">Membrane</location>
        <topology evidence="1">Single-pass membrane protein</topology>
    </subcellularLocation>
</comment>
<evidence type="ECO:0000256" key="3">
    <source>
        <dbReference type="ARBA" id="ARBA00022737"/>
    </source>
</evidence>
<dbReference type="CDD" id="cd08374">
    <property type="entry name" value="C2F_Ferlin"/>
    <property type="match status" value="1"/>
</dbReference>
<dbReference type="Gene3D" id="2.60.40.150">
    <property type="entry name" value="C2 domain"/>
    <property type="match status" value="3"/>
</dbReference>
<accession>A0A7R8D513</accession>
<dbReference type="SMART" id="SM01201">
    <property type="entry name" value="FerB"/>
    <property type="match status" value="1"/>
</dbReference>
<dbReference type="SUPFAM" id="SSF49562">
    <property type="entry name" value="C2 domain (Calcium/lipid-binding domain, CaLB)"/>
    <property type="match status" value="4"/>
</dbReference>
<dbReference type="InterPro" id="IPR012561">
    <property type="entry name" value="Ferlin_B-domain"/>
</dbReference>
<dbReference type="InterPro" id="IPR037721">
    <property type="entry name" value="Ferlin"/>
</dbReference>
<dbReference type="Pfam" id="PF22901">
    <property type="entry name" value="dsrm_Ferlin"/>
    <property type="match status" value="1"/>
</dbReference>
<keyword evidence="5" id="KW-0472">Membrane</keyword>
<evidence type="ECO:0000256" key="4">
    <source>
        <dbReference type="ARBA" id="ARBA00022989"/>
    </source>
</evidence>
<evidence type="ECO:0000313" key="9">
    <source>
        <dbReference type="Proteomes" id="UP000675881"/>
    </source>
</evidence>
<protein>
    <submittedName>
        <fullName evidence="8">OTOF</fullName>
    </submittedName>
</protein>
<dbReference type="GO" id="GO:0016020">
    <property type="term" value="C:membrane"/>
    <property type="evidence" value="ECO:0007669"/>
    <property type="project" value="UniProtKB-SubCell"/>
</dbReference>